<dbReference type="GO" id="GO:0005886">
    <property type="term" value="C:plasma membrane"/>
    <property type="evidence" value="ECO:0007669"/>
    <property type="project" value="TreeGrafter"/>
</dbReference>
<dbReference type="Proteomes" id="UP000001307">
    <property type="component" value="Unassembled WGS sequence"/>
</dbReference>
<evidence type="ECO:0000256" key="4">
    <source>
        <dbReference type="ARBA" id="ARBA00022989"/>
    </source>
</evidence>
<keyword evidence="4 8" id="KW-1133">Transmembrane helix</keyword>
<protein>
    <recommendedName>
        <fullName evidence="9">Potassium channel domain-containing protein</fullName>
    </recommendedName>
</protein>
<evidence type="ECO:0000256" key="7">
    <source>
        <dbReference type="ARBA" id="ARBA00023303"/>
    </source>
</evidence>
<dbReference type="EMBL" id="FN653020">
    <property type="protein sequence ID" value="CBY23329.1"/>
    <property type="molecule type" value="Genomic_DNA"/>
</dbReference>
<feature type="domain" description="Potassium channel" evidence="9">
    <location>
        <begin position="167"/>
        <end position="227"/>
    </location>
</feature>
<dbReference type="OrthoDB" id="297496at2759"/>
<keyword evidence="7" id="KW-0407">Ion channel</keyword>
<keyword evidence="2" id="KW-0813">Transport</keyword>
<evidence type="ECO:0000256" key="2">
    <source>
        <dbReference type="ARBA" id="ARBA00022448"/>
    </source>
</evidence>
<dbReference type="Pfam" id="PF07885">
    <property type="entry name" value="Ion_trans_2"/>
    <property type="match status" value="1"/>
</dbReference>
<dbReference type="Gene3D" id="1.10.287.70">
    <property type="match status" value="1"/>
</dbReference>
<dbReference type="InterPro" id="IPR003280">
    <property type="entry name" value="2pore_dom_K_chnl"/>
</dbReference>
<feature type="transmembrane region" description="Helical" evidence="8">
    <location>
        <begin position="241"/>
        <end position="266"/>
    </location>
</feature>
<feature type="transmembrane region" description="Helical" evidence="8">
    <location>
        <begin position="173"/>
        <end position="195"/>
    </location>
</feature>
<evidence type="ECO:0000256" key="1">
    <source>
        <dbReference type="ARBA" id="ARBA00004141"/>
    </source>
</evidence>
<accession>E4X0N0</accession>
<dbReference type="GO" id="GO:0022841">
    <property type="term" value="F:potassium ion leak channel activity"/>
    <property type="evidence" value="ECO:0007669"/>
    <property type="project" value="TreeGrafter"/>
</dbReference>
<dbReference type="InParanoid" id="E4X0N0"/>
<proteinExistence type="predicted"/>
<evidence type="ECO:0000259" key="9">
    <source>
        <dbReference type="Pfam" id="PF07885"/>
    </source>
</evidence>
<evidence type="ECO:0000256" key="6">
    <source>
        <dbReference type="ARBA" id="ARBA00023136"/>
    </source>
</evidence>
<evidence type="ECO:0000313" key="11">
    <source>
        <dbReference type="Proteomes" id="UP000001307"/>
    </source>
</evidence>
<evidence type="ECO:0000313" key="10">
    <source>
        <dbReference type="EMBL" id="CBY23329.1"/>
    </source>
</evidence>
<dbReference type="AlphaFoldDB" id="E4X0N0"/>
<feature type="transmembrane region" description="Helical" evidence="8">
    <location>
        <begin position="70"/>
        <end position="91"/>
    </location>
</feature>
<reference evidence="10" key="1">
    <citation type="journal article" date="2010" name="Science">
        <title>Plasticity of animal genome architecture unmasked by rapid evolution of a pelagic tunicate.</title>
        <authorList>
            <person name="Denoeud F."/>
            <person name="Henriet S."/>
            <person name="Mungpakdee S."/>
            <person name="Aury J.M."/>
            <person name="Da Silva C."/>
            <person name="Brinkmann H."/>
            <person name="Mikhaleva J."/>
            <person name="Olsen L.C."/>
            <person name="Jubin C."/>
            <person name="Canestro C."/>
            <person name="Bouquet J.M."/>
            <person name="Danks G."/>
            <person name="Poulain J."/>
            <person name="Campsteijn C."/>
            <person name="Adamski M."/>
            <person name="Cross I."/>
            <person name="Yadetie F."/>
            <person name="Muffato M."/>
            <person name="Louis A."/>
            <person name="Butcher S."/>
            <person name="Tsagkogeorga G."/>
            <person name="Konrad A."/>
            <person name="Singh S."/>
            <person name="Jensen M.F."/>
            <person name="Cong E.H."/>
            <person name="Eikeseth-Otteraa H."/>
            <person name="Noel B."/>
            <person name="Anthouard V."/>
            <person name="Porcel B.M."/>
            <person name="Kachouri-Lafond R."/>
            <person name="Nishino A."/>
            <person name="Ugolini M."/>
            <person name="Chourrout P."/>
            <person name="Nishida H."/>
            <person name="Aasland R."/>
            <person name="Huzurbazar S."/>
            <person name="Westhof E."/>
            <person name="Delsuc F."/>
            <person name="Lehrach H."/>
            <person name="Reinhardt R."/>
            <person name="Weissenbach J."/>
            <person name="Roy S.W."/>
            <person name="Artiguenave F."/>
            <person name="Postlethwait J.H."/>
            <person name="Manak J.R."/>
            <person name="Thompson E.M."/>
            <person name="Jaillon O."/>
            <person name="Du Pasquier L."/>
            <person name="Boudinot P."/>
            <person name="Liberles D.A."/>
            <person name="Volff J.N."/>
            <person name="Philippe H."/>
            <person name="Lenhard B."/>
            <person name="Roest Crollius H."/>
            <person name="Wincker P."/>
            <person name="Chourrout D."/>
        </authorList>
    </citation>
    <scope>NUCLEOTIDE SEQUENCE [LARGE SCALE GENOMIC DNA]</scope>
</reference>
<keyword evidence="11" id="KW-1185">Reference proteome</keyword>
<sequence length="276" mass="32198">MRVNSEWGVNVENYINNFNVHDGPLQMKSSFDDHQEKFADRTENSSRSRKNWFNLDNSLPDSFYENFSCWTYWFLLLLYFSYLFFGAYMFMQLERPVEEQKCEFVNEFGRLYLVAGEEMVWQTFGRNMTELQEMKPKDNITMTKEMYNELLKTVKSGAVDHADMISDGCTNKWSFLSSYYFVGTVVTTLGYGNVYPSTNPGKVFCICYAMIGVPLFYYIMKRTSDFLLEKFKELERKVAKTTARFASAIALLVYVVGGFIFCSLIPGTSFEQNRVV</sequence>
<dbReference type="PANTHER" id="PTHR11003:SF345">
    <property type="entry name" value="TWIK FAMILY OF POTASSIUM CHANNELS PROTEIN 18"/>
    <property type="match status" value="1"/>
</dbReference>
<evidence type="ECO:0000256" key="3">
    <source>
        <dbReference type="ARBA" id="ARBA00022692"/>
    </source>
</evidence>
<keyword evidence="6 8" id="KW-0472">Membrane</keyword>
<dbReference type="SUPFAM" id="SSF81324">
    <property type="entry name" value="Voltage-gated potassium channels"/>
    <property type="match status" value="1"/>
</dbReference>
<dbReference type="GO" id="GO:0030322">
    <property type="term" value="P:stabilization of membrane potential"/>
    <property type="evidence" value="ECO:0007669"/>
    <property type="project" value="TreeGrafter"/>
</dbReference>
<dbReference type="PANTHER" id="PTHR11003">
    <property type="entry name" value="POTASSIUM CHANNEL, SUBFAMILY K"/>
    <property type="match status" value="1"/>
</dbReference>
<dbReference type="InterPro" id="IPR013099">
    <property type="entry name" value="K_chnl_dom"/>
</dbReference>
<gene>
    <name evidence="10" type="ORF">GSOID_T00015267001</name>
</gene>
<feature type="transmembrane region" description="Helical" evidence="8">
    <location>
        <begin position="201"/>
        <end position="220"/>
    </location>
</feature>
<organism evidence="10">
    <name type="scientific">Oikopleura dioica</name>
    <name type="common">Tunicate</name>
    <dbReference type="NCBI Taxonomy" id="34765"/>
    <lineage>
        <taxon>Eukaryota</taxon>
        <taxon>Metazoa</taxon>
        <taxon>Chordata</taxon>
        <taxon>Tunicata</taxon>
        <taxon>Appendicularia</taxon>
        <taxon>Copelata</taxon>
        <taxon>Oikopleuridae</taxon>
        <taxon>Oikopleura</taxon>
    </lineage>
</organism>
<comment type="subcellular location">
    <subcellularLocation>
        <location evidence="1">Membrane</location>
        <topology evidence="1">Multi-pass membrane protein</topology>
    </subcellularLocation>
</comment>
<evidence type="ECO:0000256" key="5">
    <source>
        <dbReference type="ARBA" id="ARBA00023065"/>
    </source>
</evidence>
<keyword evidence="5" id="KW-0406">Ion transport</keyword>
<name>E4X0N0_OIKDI</name>
<evidence type="ECO:0000256" key="8">
    <source>
        <dbReference type="SAM" id="Phobius"/>
    </source>
</evidence>
<keyword evidence="3 8" id="KW-0812">Transmembrane</keyword>
<dbReference type="GO" id="GO:0015271">
    <property type="term" value="F:outward rectifier potassium channel activity"/>
    <property type="evidence" value="ECO:0007669"/>
    <property type="project" value="TreeGrafter"/>
</dbReference>